<evidence type="ECO:0000256" key="1">
    <source>
        <dbReference type="ARBA" id="ARBA00023186"/>
    </source>
</evidence>
<dbReference type="FunFam" id="2.60.260.20:FF:000013">
    <property type="entry name" value="DnaJ subfamily B member 11"/>
    <property type="match status" value="1"/>
</dbReference>
<sequence>CHVCQGSGVIVRPRRLEVKIPPGVSDGSRVRVAGEGPRPSGRGGGARGDLYLVISVRPHERFSRRGDDLHTEVNVALLDAVLGGEVAVSTLKGKAMLKIPPLTQNGRVFRLTGLGMPHLGGGAKGDLYAKVEVILPADLSPEERELFEKLKAMRKVGPKA</sequence>
<dbReference type="EMBL" id="BARS01042927">
    <property type="protein sequence ID" value="GAG34122.1"/>
    <property type="molecule type" value="Genomic_DNA"/>
</dbReference>
<comment type="caution">
    <text evidence="4">The sequence shown here is derived from an EMBL/GenBank/DDBJ whole genome shotgun (WGS) entry which is preliminary data.</text>
</comment>
<dbReference type="Gene3D" id="2.60.260.20">
    <property type="entry name" value="Urease metallochaperone UreE, N-terminal domain"/>
    <property type="match status" value="2"/>
</dbReference>
<dbReference type="CDD" id="cd10747">
    <property type="entry name" value="DnaJ_C"/>
    <property type="match status" value="1"/>
</dbReference>
<gene>
    <name evidence="4" type="ORF">S01H1_65060</name>
</gene>
<accession>X0XFE8</accession>
<dbReference type="InterPro" id="IPR002939">
    <property type="entry name" value="DnaJ_C"/>
</dbReference>
<dbReference type="SUPFAM" id="SSF49493">
    <property type="entry name" value="HSP40/DnaJ peptide-binding domain"/>
    <property type="match status" value="2"/>
</dbReference>
<dbReference type="GO" id="GO:0051082">
    <property type="term" value="F:unfolded protein binding"/>
    <property type="evidence" value="ECO:0007669"/>
    <property type="project" value="InterPro"/>
</dbReference>
<proteinExistence type="predicted"/>
<name>X0XFE8_9ZZZZ</name>
<dbReference type="GO" id="GO:0042026">
    <property type="term" value="P:protein refolding"/>
    <property type="evidence" value="ECO:0007669"/>
    <property type="project" value="TreeGrafter"/>
</dbReference>
<feature type="region of interest" description="Disordered" evidence="2">
    <location>
        <begin position="26"/>
        <end position="46"/>
    </location>
</feature>
<dbReference type="AlphaFoldDB" id="X0XFE8"/>
<dbReference type="Pfam" id="PF01556">
    <property type="entry name" value="DnaJ_C"/>
    <property type="match status" value="1"/>
</dbReference>
<feature type="non-terminal residue" evidence="4">
    <location>
        <position position="1"/>
    </location>
</feature>
<organism evidence="4">
    <name type="scientific">marine sediment metagenome</name>
    <dbReference type="NCBI Taxonomy" id="412755"/>
    <lineage>
        <taxon>unclassified sequences</taxon>
        <taxon>metagenomes</taxon>
        <taxon>ecological metagenomes</taxon>
    </lineage>
</organism>
<evidence type="ECO:0000259" key="3">
    <source>
        <dbReference type="Pfam" id="PF01556"/>
    </source>
</evidence>
<dbReference type="GO" id="GO:0005737">
    <property type="term" value="C:cytoplasm"/>
    <property type="evidence" value="ECO:0007669"/>
    <property type="project" value="TreeGrafter"/>
</dbReference>
<dbReference type="InterPro" id="IPR008971">
    <property type="entry name" value="HSP40/DnaJ_pept-bd"/>
</dbReference>
<dbReference type="PANTHER" id="PTHR43096:SF52">
    <property type="entry name" value="DNAJ HOMOLOG 1, MITOCHONDRIAL-RELATED"/>
    <property type="match status" value="1"/>
</dbReference>
<reference evidence="4" key="1">
    <citation type="journal article" date="2014" name="Front. Microbiol.">
        <title>High frequency of phylogenetically diverse reductive dehalogenase-homologous genes in deep subseafloor sedimentary metagenomes.</title>
        <authorList>
            <person name="Kawai M."/>
            <person name="Futagami T."/>
            <person name="Toyoda A."/>
            <person name="Takaki Y."/>
            <person name="Nishi S."/>
            <person name="Hori S."/>
            <person name="Arai W."/>
            <person name="Tsubouchi T."/>
            <person name="Morono Y."/>
            <person name="Uchiyama I."/>
            <person name="Ito T."/>
            <person name="Fujiyama A."/>
            <person name="Inagaki F."/>
            <person name="Takami H."/>
        </authorList>
    </citation>
    <scope>NUCLEOTIDE SEQUENCE</scope>
    <source>
        <strain evidence="4">Expedition CK06-06</strain>
    </source>
</reference>
<evidence type="ECO:0000313" key="4">
    <source>
        <dbReference type="EMBL" id="GAG34122.1"/>
    </source>
</evidence>
<protein>
    <recommendedName>
        <fullName evidence="3">Chaperone DnaJ C-terminal domain-containing protein</fullName>
    </recommendedName>
</protein>
<evidence type="ECO:0000256" key="2">
    <source>
        <dbReference type="SAM" id="MobiDB-lite"/>
    </source>
</evidence>
<feature type="domain" description="Chaperone DnaJ C-terminal" evidence="3">
    <location>
        <begin position="13"/>
        <end position="136"/>
    </location>
</feature>
<dbReference type="PANTHER" id="PTHR43096">
    <property type="entry name" value="DNAJ HOMOLOG 1, MITOCHONDRIAL-RELATED"/>
    <property type="match status" value="1"/>
</dbReference>
<keyword evidence="1" id="KW-0143">Chaperone</keyword>